<dbReference type="InterPro" id="IPR009057">
    <property type="entry name" value="Homeodomain-like_sf"/>
</dbReference>
<dbReference type="RefSeq" id="WP_183456814.1">
    <property type="nucleotide sequence ID" value="NZ_JACHWZ010000003.1"/>
</dbReference>
<feature type="domain" description="HTH tetR-type" evidence="5">
    <location>
        <begin position="6"/>
        <end position="66"/>
    </location>
</feature>
<keyword evidence="7" id="KW-1185">Reference proteome</keyword>
<protein>
    <submittedName>
        <fullName evidence="6">TetR/AcrR family transcriptional repressor of nem operon</fullName>
    </submittedName>
</protein>
<gene>
    <name evidence="6" type="ORF">FHS09_000750</name>
</gene>
<evidence type="ECO:0000259" key="5">
    <source>
        <dbReference type="PROSITE" id="PS50977"/>
    </source>
</evidence>
<dbReference type="SUPFAM" id="SSF48498">
    <property type="entry name" value="Tetracyclin repressor-like, C-terminal domain"/>
    <property type="match status" value="1"/>
</dbReference>
<dbReference type="GO" id="GO:0003677">
    <property type="term" value="F:DNA binding"/>
    <property type="evidence" value="ECO:0007669"/>
    <property type="project" value="UniProtKB-UniRule"/>
</dbReference>
<evidence type="ECO:0000313" key="6">
    <source>
        <dbReference type="EMBL" id="MBB3059937.1"/>
    </source>
</evidence>
<keyword evidence="2 4" id="KW-0238">DNA-binding</keyword>
<dbReference type="EMBL" id="JACHWZ010000003">
    <property type="protein sequence ID" value="MBB3059937.1"/>
    <property type="molecule type" value="Genomic_DNA"/>
</dbReference>
<dbReference type="PROSITE" id="PS50977">
    <property type="entry name" value="HTH_TETR_2"/>
    <property type="match status" value="1"/>
</dbReference>
<dbReference type="InterPro" id="IPR001647">
    <property type="entry name" value="HTH_TetR"/>
</dbReference>
<feature type="DNA-binding region" description="H-T-H motif" evidence="4">
    <location>
        <begin position="29"/>
        <end position="48"/>
    </location>
</feature>
<dbReference type="AlphaFoldDB" id="A0A7W4Z7W1"/>
<accession>A0A7W4Z7W1</accession>
<comment type="caution">
    <text evidence="6">The sequence shown here is derived from an EMBL/GenBank/DDBJ whole genome shotgun (WGS) entry which is preliminary data.</text>
</comment>
<reference evidence="6 7" key="1">
    <citation type="submission" date="2020-08" db="EMBL/GenBank/DDBJ databases">
        <title>Genomic Encyclopedia of Type Strains, Phase III (KMG-III): the genomes of soil and plant-associated and newly described type strains.</title>
        <authorList>
            <person name="Whitman W."/>
        </authorList>
    </citation>
    <scope>NUCLEOTIDE SEQUENCE [LARGE SCALE GENOMIC DNA]</scope>
    <source>
        <strain evidence="6 7">CECT 8799</strain>
    </source>
</reference>
<dbReference type="InterPro" id="IPR011075">
    <property type="entry name" value="TetR_C"/>
</dbReference>
<dbReference type="Pfam" id="PF00440">
    <property type="entry name" value="TetR_N"/>
    <property type="match status" value="1"/>
</dbReference>
<dbReference type="PANTHER" id="PTHR47506">
    <property type="entry name" value="TRANSCRIPTIONAL REGULATORY PROTEIN"/>
    <property type="match status" value="1"/>
</dbReference>
<evidence type="ECO:0000256" key="4">
    <source>
        <dbReference type="PROSITE-ProRule" id="PRU00335"/>
    </source>
</evidence>
<organism evidence="6 7">
    <name type="scientific">Microbulbifer rhizosphaerae</name>
    <dbReference type="NCBI Taxonomy" id="1562603"/>
    <lineage>
        <taxon>Bacteria</taxon>
        <taxon>Pseudomonadati</taxon>
        <taxon>Pseudomonadota</taxon>
        <taxon>Gammaproteobacteria</taxon>
        <taxon>Cellvibrionales</taxon>
        <taxon>Microbulbiferaceae</taxon>
        <taxon>Microbulbifer</taxon>
    </lineage>
</organism>
<name>A0A7W4Z7W1_9GAMM</name>
<evidence type="ECO:0000313" key="7">
    <source>
        <dbReference type="Proteomes" id="UP000535937"/>
    </source>
</evidence>
<dbReference type="InterPro" id="IPR036271">
    <property type="entry name" value="Tet_transcr_reg_TetR-rel_C_sf"/>
</dbReference>
<evidence type="ECO:0000256" key="1">
    <source>
        <dbReference type="ARBA" id="ARBA00023015"/>
    </source>
</evidence>
<proteinExistence type="predicted"/>
<dbReference type="PRINTS" id="PR00455">
    <property type="entry name" value="HTHTETR"/>
</dbReference>
<dbReference type="Proteomes" id="UP000535937">
    <property type="component" value="Unassembled WGS sequence"/>
</dbReference>
<keyword evidence="3" id="KW-0804">Transcription</keyword>
<keyword evidence="1" id="KW-0805">Transcription regulation</keyword>
<dbReference type="PANTHER" id="PTHR47506:SF6">
    <property type="entry name" value="HTH-TYPE TRANSCRIPTIONAL REPRESSOR NEMR"/>
    <property type="match status" value="1"/>
</dbReference>
<evidence type="ECO:0000256" key="2">
    <source>
        <dbReference type="ARBA" id="ARBA00023125"/>
    </source>
</evidence>
<dbReference type="Gene3D" id="1.10.357.10">
    <property type="entry name" value="Tetracycline Repressor, domain 2"/>
    <property type="match status" value="1"/>
</dbReference>
<dbReference type="SUPFAM" id="SSF46689">
    <property type="entry name" value="Homeodomain-like"/>
    <property type="match status" value="1"/>
</dbReference>
<dbReference type="Pfam" id="PF16925">
    <property type="entry name" value="TetR_C_13"/>
    <property type="match status" value="1"/>
</dbReference>
<evidence type="ECO:0000256" key="3">
    <source>
        <dbReference type="ARBA" id="ARBA00023163"/>
    </source>
</evidence>
<sequence>MKSSYDDTRQHLLDTGHRVMSSKGFSCVGLSELLNTAGVPKGSFYHYFKSKEQYGQALLEDYFSKYLKDMDLLFSLEARSTADSLMRYWQEWLKIYSEPCDEQKCLVVKLSAEVADLSEPMRLTLRDGTDRIIARLAECIEAGREDGSLPQDLDARKSAVTLYQMWLGASLLAKLHRTGESMVQAMEATRTLLGQE</sequence>